<keyword evidence="3" id="KW-1185">Reference proteome</keyword>
<evidence type="ECO:0000313" key="3">
    <source>
        <dbReference type="Proteomes" id="UP001589865"/>
    </source>
</evidence>
<name>A0ABV6JWJ0_9PROT</name>
<dbReference type="EMBL" id="JBHLUN010000012">
    <property type="protein sequence ID" value="MFC0410062.1"/>
    <property type="molecule type" value="Genomic_DNA"/>
</dbReference>
<keyword evidence="1" id="KW-0472">Membrane</keyword>
<dbReference type="RefSeq" id="WP_377045808.1">
    <property type="nucleotide sequence ID" value="NZ_JBHLUN010000012.1"/>
</dbReference>
<organism evidence="2 3">
    <name type="scientific">Roseomonas elaeocarpi</name>
    <dbReference type="NCBI Taxonomy" id="907779"/>
    <lineage>
        <taxon>Bacteria</taxon>
        <taxon>Pseudomonadati</taxon>
        <taxon>Pseudomonadota</taxon>
        <taxon>Alphaproteobacteria</taxon>
        <taxon>Acetobacterales</taxon>
        <taxon>Roseomonadaceae</taxon>
        <taxon>Roseomonas</taxon>
    </lineage>
</organism>
<proteinExistence type="predicted"/>
<keyword evidence="1" id="KW-1133">Transmembrane helix</keyword>
<evidence type="ECO:0000313" key="2">
    <source>
        <dbReference type="EMBL" id="MFC0410062.1"/>
    </source>
</evidence>
<comment type="caution">
    <text evidence="2">The sequence shown here is derived from an EMBL/GenBank/DDBJ whole genome shotgun (WGS) entry which is preliminary data.</text>
</comment>
<sequence length="71" mass="7822">MRRSSPLRDMAGVFVATGLLLTAYFGAFMVLEQRSDWVAEWLPLRVSVGLTIAPEMPDTPLSVTPLATRQS</sequence>
<evidence type="ECO:0000256" key="1">
    <source>
        <dbReference type="SAM" id="Phobius"/>
    </source>
</evidence>
<gene>
    <name evidence="2" type="ORF">ACFFGY_17555</name>
</gene>
<accession>A0ABV6JWJ0</accession>
<keyword evidence="1" id="KW-0812">Transmembrane</keyword>
<feature type="transmembrane region" description="Helical" evidence="1">
    <location>
        <begin position="12"/>
        <end position="31"/>
    </location>
</feature>
<reference evidence="2 3" key="1">
    <citation type="submission" date="2024-09" db="EMBL/GenBank/DDBJ databases">
        <authorList>
            <person name="Sun Q."/>
            <person name="Mori K."/>
        </authorList>
    </citation>
    <scope>NUCLEOTIDE SEQUENCE [LARGE SCALE GENOMIC DNA]</scope>
    <source>
        <strain evidence="2 3">TBRC 5777</strain>
    </source>
</reference>
<protein>
    <submittedName>
        <fullName evidence="2">Uncharacterized protein</fullName>
    </submittedName>
</protein>
<dbReference type="Proteomes" id="UP001589865">
    <property type="component" value="Unassembled WGS sequence"/>
</dbReference>